<dbReference type="GO" id="GO:0160105">
    <property type="term" value="F:tRNA (adenine(22)-N1)-methyltransferase activity"/>
    <property type="evidence" value="ECO:0007669"/>
    <property type="project" value="InterPro"/>
</dbReference>
<feature type="compositionally biased region" description="Basic and acidic residues" evidence="1">
    <location>
        <begin position="231"/>
        <end position="242"/>
    </location>
</feature>
<keyword evidence="2" id="KW-0808">Transferase</keyword>
<dbReference type="InterPro" id="IPR006901">
    <property type="entry name" value="TrmK"/>
</dbReference>
<dbReference type="RefSeq" id="WP_154523595.1">
    <property type="nucleotide sequence ID" value="NZ_VULZ01000003.1"/>
</dbReference>
<name>A0A6L5X1F4_9FIRM</name>
<dbReference type="InterPro" id="IPR029063">
    <property type="entry name" value="SAM-dependent_MTases_sf"/>
</dbReference>
<keyword evidence="2" id="KW-0489">Methyltransferase</keyword>
<keyword evidence="3" id="KW-1185">Reference proteome</keyword>
<dbReference type="AlphaFoldDB" id="A0A6L5X1F4"/>
<proteinExistence type="predicted"/>
<feature type="compositionally biased region" description="Basic and acidic residues" evidence="1">
    <location>
        <begin position="203"/>
        <end position="224"/>
    </location>
</feature>
<evidence type="ECO:0000313" key="2">
    <source>
        <dbReference type="EMBL" id="MSS14229.1"/>
    </source>
</evidence>
<dbReference type="EMBL" id="VULZ01000003">
    <property type="protein sequence ID" value="MSS14229.1"/>
    <property type="molecule type" value="Genomic_DNA"/>
</dbReference>
<dbReference type="SUPFAM" id="SSF53335">
    <property type="entry name" value="S-adenosyl-L-methionine-dependent methyltransferases"/>
    <property type="match status" value="1"/>
</dbReference>
<dbReference type="PANTHER" id="PTHR38451">
    <property type="entry name" value="TRNA (ADENINE(22)-N(1))-METHYLTRANSFERASE"/>
    <property type="match status" value="1"/>
</dbReference>
<reference evidence="2 3" key="1">
    <citation type="submission" date="2019-08" db="EMBL/GenBank/DDBJ databases">
        <title>In-depth cultivation of the pig gut microbiome towards novel bacterial diversity and tailored functional studies.</title>
        <authorList>
            <person name="Wylensek D."/>
            <person name="Hitch T.C.A."/>
            <person name="Clavel T."/>
        </authorList>
    </citation>
    <scope>NUCLEOTIDE SEQUENCE [LARGE SCALE GENOMIC DNA]</scope>
    <source>
        <strain evidence="2 3">Oil+RF-744-WCA-WT-11</strain>
    </source>
</reference>
<dbReference type="Gene3D" id="3.40.50.150">
    <property type="entry name" value="Vaccinia Virus protein VP39"/>
    <property type="match status" value="1"/>
</dbReference>
<accession>A0A6L5X1F4</accession>
<dbReference type="Pfam" id="PF04816">
    <property type="entry name" value="TrmK"/>
    <property type="match status" value="1"/>
</dbReference>
<dbReference type="PANTHER" id="PTHR38451:SF1">
    <property type="entry name" value="TRNA (ADENINE(22)-N(1))-METHYLTRANSFERASE"/>
    <property type="match status" value="1"/>
</dbReference>
<dbReference type="GO" id="GO:0032259">
    <property type="term" value="P:methylation"/>
    <property type="evidence" value="ECO:0007669"/>
    <property type="project" value="UniProtKB-KW"/>
</dbReference>
<sequence>MMLSERLRAVCALCPHGECLADIGTDHGYVPVTLVEEGVVHRAVAMDVRKGPLSRADASVKEAGLSDRISLRLSDGLDGLKAGEADVVLIAGMGGPLTVRILAAGEEKLSGAKALVLQPQSEIGDVRRYLSTHGWRILRENMVLEEGKYYPMMEAERGQEPLSRLQLQYGPRLLEKRHPVLLQYLRHEEQTLLTVLGKLRESEKTSGEGRGLETERTQDADKDGSRKKKDTGRAGAERRAARIEQVQMALELNKRAQGGEAR</sequence>
<evidence type="ECO:0000313" key="3">
    <source>
        <dbReference type="Proteomes" id="UP000481852"/>
    </source>
</evidence>
<organism evidence="2 3">
    <name type="scientific">Porcincola intestinalis</name>
    <dbReference type="NCBI Taxonomy" id="2606632"/>
    <lineage>
        <taxon>Bacteria</taxon>
        <taxon>Bacillati</taxon>
        <taxon>Bacillota</taxon>
        <taxon>Clostridia</taxon>
        <taxon>Lachnospirales</taxon>
        <taxon>Lachnospiraceae</taxon>
        <taxon>Porcincola</taxon>
    </lineage>
</organism>
<gene>
    <name evidence="2" type="ORF">FYJ35_04085</name>
</gene>
<dbReference type="Proteomes" id="UP000481852">
    <property type="component" value="Unassembled WGS sequence"/>
</dbReference>
<feature type="region of interest" description="Disordered" evidence="1">
    <location>
        <begin position="203"/>
        <end position="242"/>
    </location>
</feature>
<protein>
    <submittedName>
        <fullName evidence="2">SAM-dependent methyltransferase</fullName>
    </submittedName>
</protein>
<evidence type="ECO:0000256" key="1">
    <source>
        <dbReference type="SAM" id="MobiDB-lite"/>
    </source>
</evidence>
<dbReference type="PIRSF" id="PIRSF018637">
    <property type="entry name" value="TrmK"/>
    <property type="match status" value="1"/>
</dbReference>
<comment type="caution">
    <text evidence="2">The sequence shown here is derived from an EMBL/GenBank/DDBJ whole genome shotgun (WGS) entry which is preliminary data.</text>
</comment>